<dbReference type="InterPro" id="IPR018060">
    <property type="entry name" value="HTH_AraC"/>
</dbReference>
<dbReference type="Gene3D" id="1.10.10.60">
    <property type="entry name" value="Homeodomain-like"/>
    <property type="match status" value="2"/>
</dbReference>
<evidence type="ECO:0000313" key="6">
    <source>
        <dbReference type="Proteomes" id="UP000240572"/>
    </source>
</evidence>
<keyword evidence="1" id="KW-0805">Transcription regulation</keyword>
<dbReference type="InterPro" id="IPR053142">
    <property type="entry name" value="PchR_regulatory_protein"/>
</dbReference>
<evidence type="ECO:0000256" key="2">
    <source>
        <dbReference type="ARBA" id="ARBA00023125"/>
    </source>
</evidence>
<dbReference type="InterPro" id="IPR009057">
    <property type="entry name" value="Homeodomain-like_sf"/>
</dbReference>
<dbReference type="PROSITE" id="PS00041">
    <property type="entry name" value="HTH_ARAC_FAMILY_1"/>
    <property type="match status" value="1"/>
</dbReference>
<evidence type="ECO:0000313" key="5">
    <source>
        <dbReference type="EMBL" id="PSK93313.1"/>
    </source>
</evidence>
<dbReference type="GO" id="GO:0003700">
    <property type="term" value="F:DNA-binding transcription factor activity"/>
    <property type="evidence" value="ECO:0007669"/>
    <property type="project" value="InterPro"/>
</dbReference>
<evidence type="ECO:0000259" key="4">
    <source>
        <dbReference type="PROSITE" id="PS01124"/>
    </source>
</evidence>
<gene>
    <name evidence="5" type="ORF">B0I18_102283</name>
</gene>
<dbReference type="PANTHER" id="PTHR47893">
    <property type="entry name" value="REGULATORY PROTEIN PCHR"/>
    <property type="match status" value="1"/>
</dbReference>
<comment type="caution">
    <text evidence="5">The sequence shown here is derived from an EMBL/GenBank/DDBJ whole genome shotgun (WGS) entry which is preliminary data.</text>
</comment>
<dbReference type="Proteomes" id="UP000240572">
    <property type="component" value="Unassembled WGS sequence"/>
</dbReference>
<organism evidence="5 6">
    <name type="scientific">Taibaiella chishuiensis</name>
    <dbReference type="NCBI Taxonomy" id="1434707"/>
    <lineage>
        <taxon>Bacteria</taxon>
        <taxon>Pseudomonadati</taxon>
        <taxon>Bacteroidota</taxon>
        <taxon>Chitinophagia</taxon>
        <taxon>Chitinophagales</taxon>
        <taxon>Chitinophagaceae</taxon>
        <taxon>Taibaiella</taxon>
    </lineage>
</organism>
<keyword evidence="6" id="KW-1185">Reference proteome</keyword>
<protein>
    <submittedName>
        <fullName evidence="5">AraC-like DNA-binding protein</fullName>
    </submittedName>
</protein>
<feature type="domain" description="HTH araC/xylS-type" evidence="4">
    <location>
        <begin position="223"/>
        <end position="321"/>
    </location>
</feature>
<name>A0A2P8D7X7_9BACT</name>
<dbReference type="Pfam" id="PF12833">
    <property type="entry name" value="HTH_18"/>
    <property type="match status" value="1"/>
</dbReference>
<dbReference type="InterPro" id="IPR018062">
    <property type="entry name" value="HTH_AraC-typ_CS"/>
</dbReference>
<dbReference type="InterPro" id="IPR020449">
    <property type="entry name" value="Tscrpt_reg_AraC-type_HTH"/>
</dbReference>
<dbReference type="OrthoDB" id="1156172at2"/>
<dbReference type="SUPFAM" id="SSF46689">
    <property type="entry name" value="Homeodomain-like"/>
    <property type="match status" value="2"/>
</dbReference>
<dbReference type="GO" id="GO:0043565">
    <property type="term" value="F:sequence-specific DNA binding"/>
    <property type="evidence" value="ECO:0007669"/>
    <property type="project" value="InterPro"/>
</dbReference>
<dbReference type="PROSITE" id="PS01124">
    <property type="entry name" value="HTH_ARAC_FAMILY_2"/>
    <property type="match status" value="1"/>
</dbReference>
<keyword evidence="3" id="KW-0804">Transcription</keyword>
<dbReference type="EMBL" id="PYGD01000002">
    <property type="protein sequence ID" value="PSK93313.1"/>
    <property type="molecule type" value="Genomic_DNA"/>
</dbReference>
<evidence type="ECO:0000256" key="3">
    <source>
        <dbReference type="ARBA" id="ARBA00023163"/>
    </source>
</evidence>
<keyword evidence="2 5" id="KW-0238">DNA-binding</keyword>
<dbReference type="SMART" id="SM00342">
    <property type="entry name" value="HTH_ARAC"/>
    <property type="match status" value="1"/>
</dbReference>
<evidence type="ECO:0000256" key="1">
    <source>
        <dbReference type="ARBA" id="ARBA00023015"/>
    </source>
</evidence>
<dbReference type="PANTHER" id="PTHR47893:SF1">
    <property type="entry name" value="REGULATORY PROTEIN PCHR"/>
    <property type="match status" value="1"/>
</dbReference>
<reference evidence="5 6" key="1">
    <citation type="submission" date="2018-03" db="EMBL/GenBank/DDBJ databases">
        <title>Genomic Encyclopedia of Type Strains, Phase III (KMG-III): the genomes of soil and plant-associated and newly described type strains.</title>
        <authorList>
            <person name="Whitman W."/>
        </authorList>
    </citation>
    <scope>NUCLEOTIDE SEQUENCE [LARGE SCALE GENOMIC DNA]</scope>
    <source>
        <strain evidence="5 6">CGMCC 1.12700</strain>
    </source>
</reference>
<sequence length="322" mass="36661">MKKGGNIPVIPDFLQHLKKLGGTTDKTGRLNLPAKLGTGYIRRIAVSPRLRIMLQQFELKERMIIKRKEKPGNEDTLVFSFRNVIAHKPGVALQPDSRMLSSIQVSTFDQGVDLDIPAHVMIHNIIIGIEIGLLQELLSAGHTHQHIVQLLNRQQPFLYEELIAPGLQAIATAVFQADTADPLAHYFYRVKAEEMIYCFLTALLKRDVLSDYQLNYEDMNRVYAVRNALFTDLSIPPQLNALAKTAHMSVSKLGRLFRQMFGDSIYNYYQKIRMQHAAALLREKGHTVSEVGYQLGFSNLSHFTRLFEKHTGMKPKQYSREA</sequence>
<dbReference type="PRINTS" id="PR00032">
    <property type="entry name" value="HTHARAC"/>
</dbReference>
<proteinExistence type="predicted"/>
<accession>A0A2P8D7X7</accession>
<dbReference type="AlphaFoldDB" id="A0A2P8D7X7"/>
<dbReference type="RefSeq" id="WP_106522327.1">
    <property type="nucleotide sequence ID" value="NZ_PYGD01000002.1"/>
</dbReference>